<evidence type="ECO:0000313" key="2">
    <source>
        <dbReference type="EMBL" id="EJP73073.1"/>
    </source>
</evidence>
<dbReference type="EMBL" id="JH611183">
    <property type="protein sequence ID" value="EJP73073.1"/>
    <property type="molecule type" value="Genomic_DNA"/>
</dbReference>
<protein>
    <submittedName>
        <fullName evidence="2">Thioester dehydrase family protein</fullName>
    </submittedName>
</protein>
<name>J5KDT0_9GAMM</name>
<keyword evidence="1" id="KW-0812">Transmembrane</keyword>
<proteinExistence type="predicted"/>
<dbReference type="HOGENOM" id="CLU_3221886_0_0_6"/>
<reference evidence="2 3" key="1">
    <citation type="journal article" date="2012" name="ISME J.">
        <title>Genomic insights to SAR86, an abundant and uncultivated marine bacterial lineage.</title>
        <authorList>
            <person name="Dupont C.L."/>
            <person name="Rusch D.B."/>
            <person name="Yooseph S."/>
            <person name="Lombardo M.J."/>
            <person name="Richter R.A."/>
            <person name="Valas R."/>
            <person name="Novotny M."/>
            <person name="Yee-Greenbaum J."/>
            <person name="Selengut J.D."/>
            <person name="Haft D.H."/>
            <person name="Halpern A.L."/>
            <person name="Lasken R.S."/>
            <person name="Nealson K."/>
            <person name="Friedman R."/>
            <person name="Venter J.C."/>
        </authorList>
    </citation>
    <scope>NUCLEOTIDE SEQUENCE [LARGE SCALE GENOMIC DNA]</scope>
</reference>
<keyword evidence="1" id="KW-0472">Membrane</keyword>
<accession>J5KDT0</accession>
<organism evidence="2 3">
    <name type="scientific">SAR86 cluster bacterium SAR86B</name>
    <dbReference type="NCBI Taxonomy" id="1123867"/>
    <lineage>
        <taxon>Bacteria</taxon>
        <taxon>Pseudomonadati</taxon>
        <taxon>Pseudomonadota</taxon>
        <taxon>Gammaproteobacteria</taxon>
        <taxon>SAR86 cluster</taxon>
    </lineage>
</organism>
<dbReference type="Proteomes" id="UP000010116">
    <property type="component" value="Unassembled WGS sequence"/>
</dbReference>
<gene>
    <name evidence="2" type="ORF">NT02SARS_1410</name>
</gene>
<keyword evidence="1" id="KW-1133">Transmembrane helix</keyword>
<sequence length="44" mass="5130">MEFVEINIWGMVGFVFGLIAILRVQKLTSKLKEKGILEENYKED</sequence>
<feature type="transmembrane region" description="Helical" evidence="1">
    <location>
        <begin position="6"/>
        <end position="24"/>
    </location>
</feature>
<evidence type="ECO:0000256" key="1">
    <source>
        <dbReference type="SAM" id="Phobius"/>
    </source>
</evidence>
<dbReference type="AlphaFoldDB" id="J5KDT0"/>
<evidence type="ECO:0000313" key="3">
    <source>
        <dbReference type="Proteomes" id="UP000010116"/>
    </source>
</evidence>